<name>A0A9W9CTS7_9PEZI</name>
<keyword evidence="2" id="KW-1185">Reference proteome</keyword>
<evidence type="ECO:0000313" key="1">
    <source>
        <dbReference type="EMBL" id="KAJ4386534.1"/>
    </source>
</evidence>
<comment type="caution">
    <text evidence="1">The sequence shown here is derived from an EMBL/GenBank/DDBJ whole genome shotgun (WGS) entry which is preliminary data.</text>
</comment>
<proteinExistence type="predicted"/>
<accession>A0A9W9CTS7</accession>
<dbReference type="Proteomes" id="UP001140453">
    <property type="component" value="Unassembled WGS sequence"/>
</dbReference>
<reference evidence="1" key="1">
    <citation type="submission" date="2022-10" db="EMBL/GenBank/DDBJ databases">
        <title>Tapping the CABI collections for fungal endophytes: first genome assemblies for Collariella, Neodidymelliopsis, Ascochyta clinopodiicola, Didymella pomorum, Didymosphaeria variabile, Neocosmospora piperis and Neocucurbitaria cava.</title>
        <authorList>
            <person name="Hill R."/>
        </authorList>
    </citation>
    <scope>NUCLEOTIDE SEQUENCE</scope>
    <source>
        <strain evidence="1">IMI 355082</strain>
    </source>
</reference>
<dbReference type="AlphaFoldDB" id="A0A9W9CTS7"/>
<dbReference type="OrthoDB" id="3531694at2759"/>
<sequence>MQRTGSLLVKYGGSTPLGSLPAAFKTGVETASKSIESNYPKVTEAVIQGSQPHKSHKDKNDEKEVITVSYHTEKGTRVTSIHVHEDQTWKEFPSRNASKGK</sequence>
<protein>
    <submittedName>
        <fullName evidence="1">Uncharacterized protein</fullName>
    </submittedName>
</protein>
<evidence type="ECO:0000313" key="2">
    <source>
        <dbReference type="Proteomes" id="UP001140453"/>
    </source>
</evidence>
<gene>
    <name evidence="1" type="ORF">N0V93_009431</name>
</gene>
<dbReference type="EMBL" id="JAPEVB010000006">
    <property type="protein sequence ID" value="KAJ4386534.1"/>
    <property type="molecule type" value="Genomic_DNA"/>
</dbReference>
<organism evidence="1 2">
    <name type="scientific">Gnomoniopsis smithogilvyi</name>
    <dbReference type="NCBI Taxonomy" id="1191159"/>
    <lineage>
        <taxon>Eukaryota</taxon>
        <taxon>Fungi</taxon>
        <taxon>Dikarya</taxon>
        <taxon>Ascomycota</taxon>
        <taxon>Pezizomycotina</taxon>
        <taxon>Sordariomycetes</taxon>
        <taxon>Sordariomycetidae</taxon>
        <taxon>Diaporthales</taxon>
        <taxon>Gnomoniaceae</taxon>
        <taxon>Gnomoniopsis</taxon>
    </lineage>
</organism>